<gene>
    <name evidence="2" type="ORF">HMPREF9942_00398</name>
</gene>
<dbReference type="Pfam" id="PF14690">
    <property type="entry name" value="Zn_ribbon_ISL3"/>
    <property type="match status" value="1"/>
</dbReference>
<dbReference type="InterPro" id="IPR047951">
    <property type="entry name" value="Transpos_ISL3"/>
</dbReference>
<dbReference type="PANTHER" id="PTHR33498">
    <property type="entry name" value="TRANSPOSASE FOR INSERTION SEQUENCE ELEMENT IS1557"/>
    <property type="match status" value="1"/>
</dbReference>
<evidence type="ECO:0000313" key="2">
    <source>
        <dbReference type="EMBL" id="EHO79395.1"/>
    </source>
</evidence>
<name>H1HD47_9FUSO</name>
<dbReference type="PATRIC" id="fig|999414.3.peg.395"/>
<organism evidence="2 3">
    <name type="scientific">Fusobacterium animalis F0419</name>
    <dbReference type="NCBI Taxonomy" id="999414"/>
    <lineage>
        <taxon>Bacteria</taxon>
        <taxon>Fusobacteriati</taxon>
        <taxon>Fusobacteriota</taxon>
        <taxon>Fusobacteriia</taxon>
        <taxon>Fusobacteriales</taxon>
        <taxon>Fusobacteriaceae</taxon>
        <taxon>Fusobacterium</taxon>
    </lineage>
</organism>
<reference evidence="2 3" key="1">
    <citation type="submission" date="2011-12" db="EMBL/GenBank/DDBJ databases">
        <title>The Genome Sequence of Fusobacterium nucleatum subsp. animalis OT 420.</title>
        <authorList>
            <consortium name="The Broad Institute Genome Sequencing Platform"/>
            <person name="Earl A."/>
            <person name="Ward D."/>
            <person name="Feldgarden M."/>
            <person name="Gevers D."/>
            <person name="Izard J."/>
            <person name="Blanton J.M."/>
            <person name="Mathney J."/>
            <person name="Tanner A.C."/>
            <person name="Dewhirst F.E."/>
            <person name="Young S.K."/>
            <person name="Zeng Q."/>
            <person name="Gargeya S."/>
            <person name="Fitzgerald M."/>
            <person name="Haas B."/>
            <person name="Abouelleil A."/>
            <person name="Alvarado L."/>
            <person name="Arachchi H.M."/>
            <person name="Berlin A."/>
            <person name="Chapman S.B."/>
            <person name="Gearin G."/>
            <person name="Goldberg J."/>
            <person name="Griggs A."/>
            <person name="Gujja S."/>
            <person name="Hansen M."/>
            <person name="Heiman D."/>
            <person name="Howarth C."/>
            <person name="Larimer J."/>
            <person name="Lui A."/>
            <person name="MacDonald P.J.P."/>
            <person name="McCowen C."/>
            <person name="Montmayeur A."/>
            <person name="Murphy C."/>
            <person name="Neiman D."/>
            <person name="Pearson M."/>
            <person name="Priest M."/>
            <person name="Roberts A."/>
            <person name="Saif S."/>
            <person name="Shea T."/>
            <person name="Sisk P."/>
            <person name="Stolte C."/>
            <person name="Sykes S."/>
            <person name="Wortman J."/>
            <person name="Nusbaum C."/>
            <person name="Birren B."/>
        </authorList>
    </citation>
    <scope>NUCLEOTIDE SEQUENCE [LARGE SCALE GENOMIC DNA]</scope>
    <source>
        <strain evidence="3">F0419</strain>
    </source>
</reference>
<dbReference type="Proteomes" id="UP000004565">
    <property type="component" value="Unassembled WGS sequence"/>
</dbReference>
<dbReference type="InterPro" id="IPR029261">
    <property type="entry name" value="Transposase_Znf"/>
</dbReference>
<proteinExistence type="predicted"/>
<comment type="caution">
    <text evidence="2">The sequence shown here is derived from an EMBL/GenBank/DDBJ whole genome shotgun (WGS) entry which is preliminary data.</text>
</comment>
<accession>H1HD47</accession>
<dbReference type="PANTHER" id="PTHR33498:SF1">
    <property type="entry name" value="TRANSPOSASE FOR INSERTION SEQUENCE ELEMENT IS1557"/>
    <property type="match status" value="1"/>
</dbReference>
<sequence length="134" mass="15943">MSLSNFIKSILNIQDNNISFLEEDYCQVIQKGNYLIKLFKGFLKDNCCACPHCNSKNIVKNGSRERNIKFIPFQNYNIELNLTVQNNFKRFENIVKKNLSKKEKVSKQMLTALKILKKYMKYIEKKNSIWIFKF</sequence>
<dbReference type="EMBL" id="AGEH01000006">
    <property type="protein sequence ID" value="EHO79395.1"/>
    <property type="molecule type" value="Genomic_DNA"/>
</dbReference>
<evidence type="ECO:0000313" key="3">
    <source>
        <dbReference type="Proteomes" id="UP000004565"/>
    </source>
</evidence>
<feature type="domain" description="Transposase IS204/IS1001/IS1096/IS1165 zinc-finger" evidence="1">
    <location>
        <begin position="49"/>
        <end position="84"/>
    </location>
</feature>
<dbReference type="AlphaFoldDB" id="H1HD47"/>
<evidence type="ECO:0000259" key="1">
    <source>
        <dbReference type="Pfam" id="PF14690"/>
    </source>
</evidence>
<dbReference type="HOGENOM" id="CLU_041900_13_1_0"/>
<protein>
    <recommendedName>
        <fullName evidence="1">Transposase IS204/IS1001/IS1096/IS1165 zinc-finger domain-containing protein</fullName>
    </recommendedName>
</protein>